<dbReference type="EMBL" id="FXTN01000024">
    <property type="protein sequence ID" value="SMO99626.1"/>
    <property type="molecule type" value="Genomic_DNA"/>
</dbReference>
<gene>
    <name evidence="1" type="ORF">SAMN06265348_12419</name>
</gene>
<dbReference type="Proteomes" id="UP000320300">
    <property type="component" value="Unassembled WGS sequence"/>
</dbReference>
<evidence type="ECO:0000313" key="2">
    <source>
        <dbReference type="Proteomes" id="UP000320300"/>
    </source>
</evidence>
<dbReference type="AlphaFoldDB" id="A0A521FU06"/>
<keyword evidence="2" id="KW-1185">Reference proteome</keyword>
<dbReference type="RefSeq" id="WP_142531349.1">
    <property type="nucleotide sequence ID" value="NZ_CBCSJO010000018.1"/>
</dbReference>
<organism evidence="1 2">
    <name type="scientific">Pedobacter westerhofensis</name>
    <dbReference type="NCBI Taxonomy" id="425512"/>
    <lineage>
        <taxon>Bacteria</taxon>
        <taxon>Pseudomonadati</taxon>
        <taxon>Bacteroidota</taxon>
        <taxon>Sphingobacteriia</taxon>
        <taxon>Sphingobacteriales</taxon>
        <taxon>Sphingobacteriaceae</taxon>
        <taxon>Pedobacter</taxon>
    </lineage>
</organism>
<sequence length="135" mass="15573">MEASELRIGNYVQSFLHNFDLKVEGIVGNKIYYGYKYSLDFRPNYEIEPIPLTEEWLAGFGFVHEAYSTLDPSEKSYSINLSFDLEDVIIIKSGKSFFFGHDGIDGAYAIYQELKYVHQLQNLYFALTGEELTIL</sequence>
<dbReference type="OrthoDB" id="956134at2"/>
<protein>
    <submittedName>
        <fullName evidence="1">Uncharacterized protein</fullName>
    </submittedName>
</protein>
<proteinExistence type="predicted"/>
<accession>A0A521FU06</accession>
<evidence type="ECO:0000313" key="1">
    <source>
        <dbReference type="EMBL" id="SMO99626.1"/>
    </source>
</evidence>
<reference evidence="1 2" key="1">
    <citation type="submission" date="2017-05" db="EMBL/GenBank/DDBJ databases">
        <authorList>
            <person name="Varghese N."/>
            <person name="Submissions S."/>
        </authorList>
    </citation>
    <scope>NUCLEOTIDE SEQUENCE [LARGE SCALE GENOMIC DNA]</scope>
    <source>
        <strain evidence="1 2">DSM 19036</strain>
    </source>
</reference>
<name>A0A521FU06_9SPHI</name>